<dbReference type="Pfam" id="PF00440">
    <property type="entry name" value="TetR_N"/>
    <property type="match status" value="1"/>
</dbReference>
<dbReference type="SUPFAM" id="SSF46689">
    <property type="entry name" value="Homeodomain-like"/>
    <property type="match status" value="1"/>
</dbReference>
<evidence type="ECO:0000259" key="3">
    <source>
        <dbReference type="PROSITE" id="PS50977"/>
    </source>
</evidence>
<evidence type="ECO:0000256" key="1">
    <source>
        <dbReference type="ARBA" id="ARBA00023125"/>
    </source>
</evidence>
<dbReference type="PANTHER" id="PTHR30055">
    <property type="entry name" value="HTH-TYPE TRANSCRIPTIONAL REGULATOR RUTR"/>
    <property type="match status" value="1"/>
</dbReference>
<dbReference type="RefSeq" id="WP_138229307.1">
    <property type="nucleotide sequence ID" value="NZ_AP022577.1"/>
</dbReference>
<keyword evidence="5" id="KW-1185">Reference proteome</keyword>
<dbReference type="Proteomes" id="UP000465609">
    <property type="component" value="Chromosome"/>
</dbReference>
<proteinExistence type="predicted"/>
<dbReference type="PRINTS" id="PR00455">
    <property type="entry name" value="HTHTETR"/>
</dbReference>
<gene>
    <name evidence="4" type="ORF">MAUB_05720</name>
</gene>
<dbReference type="EMBL" id="AP022577">
    <property type="protein sequence ID" value="BBX82699.1"/>
    <property type="molecule type" value="Genomic_DNA"/>
</dbReference>
<dbReference type="Gene3D" id="1.10.357.10">
    <property type="entry name" value="Tetracycline Repressor, domain 2"/>
    <property type="match status" value="1"/>
</dbReference>
<dbReference type="InterPro" id="IPR001647">
    <property type="entry name" value="HTH_TetR"/>
</dbReference>
<dbReference type="PROSITE" id="PS50977">
    <property type="entry name" value="HTH_TETR_2"/>
    <property type="match status" value="1"/>
</dbReference>
<evidence type="ECO:0000256" key="2">
    <source>
        <dbReference type="PROSITE-ProRule" id="PRU00335"/>
    </source>
</evidence>
<dbReference type="InterPro" id="IPR050109">
    <property type="entry name" value="HTH-type_TetR-like_transc_reg"/>
</dbReference>
<evidence type="ECO:0000313" key="4">
    <source>
        <dbReference type="EMBL" id="BBX82699.1"/>
    </source>
</evidence>
<reference evidence="4 5" key="1">
    <citation type="journal article" date="2019" name="Emerg. Microbes Infect.">
        <title>Comprehensive subspecies identification of 175 nontuberculous mycobacteria species based on 7547 genomic profiles.</title>
        <authorList>
            <person name="Matsumoto Y."/>
            <person name="Kinjo T."/>
            <person name="Motooka D."/>
            <person name="Nabeya D."/>
            <person name="Jung N."/>
            <person name="Uechi K."/>
            <person name="Horii T."/>
            <person name="Iida T."/>
            <person name="Fujita J."/>
            <person name="Nakamura S."/>
        </authorList>
    </citation>
    <scope>NUCLEOTIDE SEQUENCE [LARGE SCALE GENOMIC DNA]</scope>
    <source>
        <strain evidence="4 5">JCM 15296</strain>
    </source>
</reference>
<accession>A0ABM7I7W7</accession>
<feature type="domain" description="HTH tetR-type" evidence="3">
    <location>
        <begin position="23"/>
        <end position="83"/>
    </location>
</feature>
<keyword evidence="1 2" id="KW-0238">DNA-binding</keyword>
<feature type="DNA-binding region" description="H-T-H motif" evidence="2">
    <location>
        <begin position="46"/>
        <end position="65"/>
    </location>
</feature>
<organism evidence="4 5">
    <name type="scientific">Mycolicibacterium aubagnense</name>
    <dbReference type="NCBI Taxonomy" id="319707"/>
    <lineage>
        <taxon>Bacteria</taxon>
        <taxon>Bacillati</taxon>
        <taxon>Actinomycetota</taxon>
        <taxon>Actinomycetes</taxon>
        <taxon>Mycobacteriales</taxon>
        <taxon>Mycobacteriaceae</taxon>
        <taxon>Mycolicibacterium</taxon>
    </lineage>
</organism>
<protein>
    <recommendedName>
        <fullName evidence="3">HTH tetR-type domain-containing protein</fullName>
    </recommendedName>
</protein>
<dbReference type="PANTHER" id="PTHR30055:SF226">
    <property type="entry name" value="HTH-TYPE TRANSCRIPTIONAL REGULATOR PKSA"/>
    <property type="match status" value="1"/>
</dbReference>
<name>A0ABM7I7W7_9MYCO</name>
<evidence type="ECO:0000313" key="5">
    <source>
        <dbReference type="Proteomes" id="UP000465609"/>
    </source>
</evidence>
<sequence length="216" mass="24276">MVARTRTRRSDERIRIPRAERVEAMRARLLDATLWCIVDKGYAATSTNDVVRRAKVSRGALAHHFPTKAALVNAAASHLVAKRALDFESRMAQLDADQRTPAAALDILWSFYEQPECRALVELSIAARHDSELRALMSTWDDMYIELLRTSATEFVPDVATNPHAGVLLRTITALYDGLGLYDMTQEDHRNKVAEVRTFFFAMLTQLEPTLGDASD</sequence>
<dbReference type="InterPro" id="IPR009057">
    <property type="entry name" value="Homeodomain-like_sf"/>
</dbReference>